<feature type="domain" description="Erythromycin biosynthesis protein CIII-like C-terminal" evidence="2">
    <location>
        <begin position="300"/>
        <end position="402"/>
    </location>
</feature>
<dbReference type="Gene3D" id="3.40.50.2000">
    <property type="entry name" value="Glycogen Phosphorylase B"/>
    <property type="match status" value="2"/>
</dbReference>
<dbReference type="EMBL" id="JAWRCO010000001">
    <property type="protein sequence ID" value="MDW6003735.1"/>
    <property type="molecule type" value="Genomic_DNA"/>
</dbReference>
<dbReference type="GO" id="GO:0008194">
    <property type="term" value="F:UDP-glycosyltransferase activity"/>
    <property type="evidence" value="ECO:0007669"/>
    <property type="project" value="InterPro"/>
</dbReference>
<gene>
    <name evidence="4" type="primary">novM</name>
    <name evidence="3" type="ORF">SBX37_12840</name>
    <name evidence="4" type="ORF">VIM7927_00696</name>
</gene>
<dbReference type="CDD" id="cd03784">
    <property type="entry name" value="GT1_Gtf-like"/>
    <property type="match status" value="1"/>
</dbReference>
<sequence>MNILILTYGSRGDVQPYIALGKGLQQTGNQVTLATSVRFQDFVETHDLNYAYMNDDLLSIVDTDDGKDLMEKADNVFEIIKQGIKLKKQVKPANQALLRESWEAAQQADPDFIIYHPKALAAVPIAEKLGIGCTLATPIPMFVPTDAFRFPAFPNLNLGGWYNRFTFHAIRILTNMVVKEYIQDFRKEIGLKPVNKFDSIKTANGGDIPILHIYSEAVVRRPDDWPDCAQVTGYCFLDDAVDWTPPQNLVDFLEAGEPPIYIGFGSMSGRDPERLAKIVIEALQKANLRGIIATGWGGLKTEDLPDTIFKIEQAPHDWLFPKMAAVVHHGGAGTTAAGLRAGKPSVIVPFFGDQPFWGQRVHEIGAGPKSIPQKKLDVASLSEAMHEATTNQAIIKTAKDIGEKIRKEDGIGNAISFIEEQAQLSWIVRI</sequence>
<dbReference type="Proteomes" id="UP000196125">
    <property type="component" value="Unassembled WGS sequence"/>
</dbReference>
<evidence type="ECO:0000313" key="6">
    <source>
        <dbReference type="Proteomes" id="UP001283366"/>
    </source>
</evidence>
<dbReference type="PANTHER" id="PTHR48050:SF13">
    <property type="entry name" value="STEROL 3-BETA-GLUCOSYLTRANSFERASE UGT80A2"/>
    <property type="match status" value="1"/>
</dbReference>
<proteinExistence type="predicted"/>
<dbReference type="EMBL" id="FXXI01000001">
    <property type="protein sequence ID" value="SMR99471.1"/>
    <property type="molecule type" value="Genomic_DNA"/>
</dbReference>
<dbReference type="InterPro" id="IPR004276">
    <property type="entry name" value="GlycoTrans_28_N"/>
</dbReference>
<dbReference type="GO" id="GO:0005975">
    <property type="term" value="P:carbohydrate metabolic process"/>
    <property type="evidence" value="ECO:0007669"/>
    <property type="project" value="InterPro"/>
</dbReference>
<name>A0A1Y6IQY4_9VIBR</name>
<keyword evidence="6" id="KW-1185">Reference proteome</keyword>
<organism evidence="4 5">
    <name type="scientific">Vibrio mangrovi</name>
    <dbReference type="NCBI Taxonomy" id="474394"/>
    <lineage>
        <taxon>Bacteria</taxon>
        <taxon>Pseudomonadati</taxon>
        <taxon>Pseudomonadota</taxon>
        <taxon>Gammaproteobacteria</taxon>
        <taxon>Vibrionales</taxon>
        <taxon>Vibrionaceae</taxon>
        <taxon>Vibrio</taxon>
    </lineage>
</organism>
<dbReference type="FunFam" id="3.40.50.2000:FF:000009">
    <property type="entry name" value="Sterol 3-beta-glucosyltransferase UGT80A2"/>
    <property type="match status" value="1"/>
</dbReference>
<keyword evidence="4" id="KW-0328">Glycosyltransferase</keyword>
<keyword evidence="4" id="KW-0808">Transferase</keyword>
<dbReference type="Pfam" id="PF03033">
    <property type="entry name" value="Glyco_transf_28"/>
    <property type="match status" value="1"/>
</dbReference>
<dbReference type="InterPro" id="IPR002213">
    <property type="entry name" value="UDP_glucos_trans"/>
</dbReference>
<protein>
    <submittedName>
        <fullName evidence="3">Glycosyltransferase</fullName>
    </submittedName>
    <submittedName>
        <fullName evidence="4">L-noviosyl transferase</fullName>
        <ecNumber evidence="4">2.4.1.302</ecNumber>
    </submittedName>
</protein>
<dbReference type="Proteomes" id="UP001283366">
    <property type="component" value="Unassembled WGS sequence"/>
</dbReference>
<dbReference type="OrthoDB" id="9805366at2"/>
<dbReference type="SUPFAM" id="SSF53756">
    <property type="entry name" value="UDP-Glycosyltransferase/glycogen phosphorylase"/>
    <property type="match status" value="1"/>
</dbReference>
<dbReference type="AlphaFoldDB" id="A0A1Y6IQY4"/>
<reference evidence="3 6" key="2">
    <citation type="submission" date="2023-11" db="EMBL/GenBank/DDBJ databases">
        <title>Plant-associative lifestyle of Vibrio porteresiae and its evolutionary dynamics.</title>
        <authorList>
            <person name="Rameshkumar N."/>
            <person name="Kirti K."/>
        </authorList>
    </citation>
    <scope>NUCLEOTIDE SEQUENCE [LARGE SCALE GENOMIC DNA]</scope>
    <source>
        <strain evidence="3 6">MSSRF38</strain>
    </source>
</reference>
<dbReference type="InterPro" id="IPR050426">
    <property type="entry name" value="Glycosyltransferase_28"/>
</dbReference>
<evidence type="ECO:0000313" key="4">
    <source>
        <dbReference type="EMBL" id="SMR99471.1"/>
    </source>
</evidence>
<dbReference type="GO" id="GO:0033072">
    <property type="term" value="P:vancomycin biosynthetic process"/>
    <property type="evidence" value="ECO:0007669"/>
    <property type="project" value="UniProtKB-ARBA"/>
</dbReference>
<evidence type="ECO:0000313" key="5">
    <source>
        <dbReference type="Proteomes" id="UP000196125"/>
    </source>
</evidence>
<dbReference type="InterPro" id="IPR010610">
    <property type="entry name" value="EryCIII-like_C"/>
</dbReference>
<evidence type="ECO:0000259" key="2">
    <source>
        <dbReference type="Pfam" id="PF06722"/>
    </source>
</evidence>
<dbReference type="EC" id="2.4.1.302" evidence="4"/>
<dbReference type="GO" id="GO:0016758">
    <property type="term" value="F:hexosyltransferase activity"/>
    <property type="evidence" value="ECO:0007669"/>
    <property type="project" value="InterPro"/>
</dbReference>
<evidence type="ECO:0000313" key="3">
    <source>
        <dbReference type="EMBL" id="MDW6003735.1"/>
    </source>
</evidence>
<dbReference type="Pfam" id="PF06722">
    <property type="entry name" value="EryCIII-like_C"/>
    <property type="match status" value="1"/>
</dbReference>
<reference evidence="4 5" key="1">
    <citation type="submission" date="2017-05" db="EMBL/GenBank/DDBJ databases">
        <authorList>
            <person name="Song R."/>
            <person name="Chenine A.L."/>
            <person name="Ruprecht R.M."/>
        </authorList>
    </citation>
    <scope>NUCLEOTIDE SEQUENCE [LARGE SCALE GENOMIC DNA]</scope>
    <source>
        <strain evidence="4 5">CECT 7927</strain>
    </source>
</reference>
<accession>A0A1Y6IQY4</accession>
<dbReference type="RefSeq" id="WP_087479497.1">
    <property type="nucleotide sequence ID" value="NZ_AP024883.1"/>
</dbReference>
<feature type="domain" description="Glycosyltransferase family 28 N-terminal" evidence="1">
    <location>
        <begin position="3"/>
        <end position="140"/>
    </location>
</feature>
<evidence type="ECO:0000259" key="1">
    <source>
        <dbReference type="Pfam" id="PF03033"/>
    </source>
</evidence>
<dbReference type="PANTHER" id="PTHR48050">
    <property type="entry name" value="STEROL 3-BETA-GLUCOSYLTRANSFERASE"/>
    <property type="match status" value="1"/>
</dbReference>